<dbReference type="Pfam" id="PF00491">
    <property type="entry name" value="Arginase"/>
    <property type="match status" value="1"/>
</dbReference>
<dbReference type="PROSITE" id="PS01053">
    <property type="entry name" value="ARGINASE_1"/>
    <property type="match status" value="1"/>
</dbReference>
<evidence type="ECO:0000256" key="14">
    <source>
        <dbReference type="RuleBase" id="RU003684"/>
    </source>
</evidence>
<keyword evidence="3 14" id="KW-0378">Hydrolase</keyword>
<keyword evidence="4" id="KW-0661">Putrescine biosynthesis</keyword>
<evidence type="ECO:0000313" key="15">
    <source>
        <dbReference type="EMBL" id="PQJ52545.1"/>
    </source>
</evidence>
<comment type="caution">
    <text evidence="15">The sequence shown here is derived from an EMBL/GenBank/DDBJ whole genome shotgun (WGS) entry which is preliminary data.</text>
</comment>
<dbReference type="InterPro" id="IPR023696">
    <property type="entry name" value="Ureohydrolase_dom_sf"/>
</dbReference>
<comment type="cofactor">
    <cofactor evidence="13">
        <name>Mn(2+)</name>
        <dbReference type="ChEBI" id="CHEBI:29035"/>
    </cofactor>
    <text evidence="13">Binds 2 manganese ions per subunit.</text>
</comment>
<gene>
    <name evidence="15" type="ORF">BTO11_02015</name>
</gene>
<keyword evidence="16" id="KW-1185">Reference proteome</keyword>
<reference evidence="15 16" key="1">
    <citation type="submission" date="2016-12" db="EMBL/GenBank/DDBJ databases">
        <title>Diversity of luminous bacteria.</title>
        <authorList>
            <person name="Yoshizawa S."/>
            <person name="Kogure K."/>
        </authorList>
    </citation>
    <scope>NUCLEOTIDE SEQUENCE [LARGE SCALE GENOMIC DNA]</scope>
    <source>
        <strain evidence="15 16">SA4-48</strain>
    </source>
</reference>
<dbReference type="EMBL" id="MSCH01000003">
    <property type="protein sequence ID" value="PQJ52545.1"/>
    <property type="molecule type" value="Genomic_DNA"/>
</dbReference>
<evidence type="ECO:0000256" key="2">
    <source>
        <dbReference type="ARBA" id="ARBA00022723"/>
    </source>
</evidence>
<dbReference type="InterPro" id="IPR006035">
    <property type="entry name" value="Ureohydrolase"/>
</dbReference>
<dbReference type="NCBIfam" id="NF002564">
    <property type="entry name" value="PRK02190.1"/>
    <property type="match status" value="1"/>
</dbReference>
<feature type="binding site" evidence="13">
    <location>
        <position position="235"/>
    </location>
    <ligand>
        <name>Mn(2+)</name>
        <dbReference type="ChEBI" id="CHEBI:29035"/>
        <label>1</label>
    </ligand>
</feature>
<evidence type="ECO:0000313" key="16">
    <source>
        <dbReference type="Proteomes" id="UP000239007"/>
    </source>
</evidence>
<comment type="function">
    <text evidence="9">Catalyzes the formation of putrescine from agmatine.</text>
</comment>
<proteinExistence type="inferred from homology"/>
<dbReference type="PROSITE" id="PS51409">
    <property type="entry name" value="ARGINASE_2"/>
    <property type="match status" value="1"/>
</dbReference>
<evidence type="ECO:0000256" key="4">
    <source>
        <dbReference type="ARBA" id="ARBA00023023"/>
    </source>
</evidence>
<keyword evidence="2 13" id="KW-0479">Metal-binding</keyword>
<comment type="similarity">
    <text evidence="1">Belongs to the arginase family. Agmatinase subfamily.</text>
</comment>
<dbReference type="AlphaFoldDB" id="A0A2S7US21"/>
<evidence type="ECO:0000256" key="11">
    <source>
        <dbReference type="ARBA" id="ARBA00067513"/>
    </source>
</evidence>
<dbReference type="InterPro" id="IPR020855">
    <property type="entry name" value="Ureohydrolase_Mn_BS"/>
</dbReference>
<dbReference type="InterPro" id="IPR005925">
    <property type="entry name" value="Agmatinase-rel"/>
</dbReference>
<evidence type="ECO:0000256" key="12">
    <source>
        <dbReference type="ARBA" id="ARBA00082423"/>
    </source>
</evidence>
<dbReference type="EC" id="3.5.3.11" evidence="10"/>
<name>A0A2S7US21_9GAMM</name>
<evidence type="ECO:0000256" key="3">
    <source>
        <dbReference type="ARBA" id="ARBA00022801"/>
    </source>
</evidence>
<sequence length="313" mass="34360">MTALVNNLFNQVDNSIYSNAMTFMRQPLSFDPLMSDADVVVLGLPFDMATSGRSGARMGPTAIRQASVNLAWETRKYPWTFSLFEHLRVVDAGDLVYATGDAVEFTQKVEDATTQLLNANKTILALGGDHFVTLPLLRAYKKKFGKMALIHFDAHTDTYNNGSRYDHGTMFYHAPNEGLIDKERSIQIGIRTNYKSQNHGFKVIDAMQANDDSVEQIVQTIKQTIGDLPVYLTFDIDCLDPAFAPGTGTPVCGGLSSDKVLKILRALAGINLIGMDVVEVAPAYDSAEITALAAATIGVELLHLWTTKHKNLL</sequence>
<keyword evidence="7 13" id="KW-0464">Manganese</keyword>
<evidence type="ECO:0000256" key="1">
    <source>
        <dbReference type="ARBA" id="ARBA00009227"/>
    </source>
</evidence>
<evidence type="ECO:0000256" key="9">
    <source>
        <dbReference type="ARBA" id="ARBA00054406"/>
    </source>
</evidence>
<dbReference type="PANTHER" id="PTHR11358">
    <property type="entry name" value="ARGINASE/AGMATINASE"/>
    <property type="match status" value="1"/>
</dbReference>
<evidence type="ECO:0000256" key="13">
    <source>
        <dbReference type="PIRSR" id="PIRSR036979-1"/>
    </source>
</evidence>
<dbReference type="PIRSF" id="PIRSF036979">
    <property type="entry name" value="Arginase"/>
    <property type="match status" value="1"/>
</dbReference>
<dbReference type="GO" id="GO:0033389">
    <property type="term" value="P:putrescine biosynthetic process from arginine, via agmatine"/>
    <property type="evidence" value="ECO:0007669"/>
    <property type="project" value="TreeGrafter"/>
</dbReference>
<dbReference type="GO" id="GO:0008783">
    <property type="term" value="F:agmatinase activity"/>
    <property type="evidence" value="ECO:0007669"/>
    <property type="project" value="UniProtKB-EC"/>
</dbReference>
<dbReference type="GO" id="GO:0046872">
    <property type="term" value="F:metal ion binding"/>
    <property type="evidence" value="ECO:0007669"/>
    <property type="project" value="UniProtKB-KW"/>
</dbReference>
<dbReference type="SUPFAM" id="SSF52768">
    <property type="entry name" value="Arginase/deacetylase"/>
    <property type="match status" value="1"/>
</dbReference>
<dbReference type="Gene3D" id="3.40.800.10">
    <property type="entry name" value="Ureohydrolase domain"/>
    <property type="match status" value="1"/>
</dbReference>
<dbReference type="NCBIfam" id="TIGR01230">
    <property type="entry name" value="agmatinase"/>
    <property type="match status" value="1"/>
</dbReference>
<dbReference type="RefSeq" id="WP_105051007.1">
    <property type="nucleotide sequence ID" value="NZ_BMYG01000004.1"/>
</dbReference>
<dbReference type="CDD" id="cd11592">
    <property type="entry name" value="Agmatinase_PAH"/>
    <property type="match status" value="1"/>
</dbReference>
<evidence type="ECO:0000256" key="6">
    <source>
        <dbReference type="ARBA" id="ARBA00023115"/>
    </source>
</evidence>
<feature type="binding site" evidence="13">
    <location>
        <position position="155"/>
    </location>
    <ligand>
        <name>Mn(2+)</name>
        <dbReference type="ChEBI" id="CHEBI:29035"/>
        <label>1</label>
    </ligand>
</feature>
<dbReference type="FunFam" id="3.40.800.10:FF:000001">
    <property type="entry name" value="Agmatinase"/>
    <property type="match status" value="1"/>
</dbReference>
<feature type="binding site" evidence="13">
    <location>
        <position position="130"/>
    </location>
    <ligand>
        <name>Mn(2+)</name>
        <dbReference type="ChEBI" id="CHEBI:29035"/>
        <label>1</label>
    </ligand>
</feature>
<keyword evidence="6" id="KW-0620">Polyamine biosynthesis</keyword>
<protein>
    <recommendedName>
        <fullName evidence="11">Agmatinase</fullName>
        <ecNumber evidence="10">3.5.3.11</ecNumber>
    </recommendedName>
    <alternativeName>
        <fullName evidence="12">Agmatine ureohydrolase</fullName>
    </alternativeName>
</protein>
<evidence type="ECO:0000256" key="10">
    <source>
        <dbReference type="ARBA" id="ARBA00066392"/>
    </source>
</evidence>
<dbReference type="OrthoDB" id="9789727at2"/>
<dbReference type="GO" id="GO:0008295">
    <property type="term" value="P:spermidine biosynthetic process"/>
    <property type="evidence" value="ECO:0007669"/>
    <property type="project" value="UniProtKB-KW"/>
</dbReference>
<dbReference type="Proteomes" id="UP000239007">
    <property type="component" value="Unassembled WGS sequence"/>
</dbReference>
<feature type="binding site" evidence="13">
    <location>
        <position position="153"/>
    </location>
    <ligand>
        <name>Mn(2+)</name>
        <dbReference type="ChEBI" id="CHEBI:29035"/>
        <label>1</label>
    </ligand>
</feature>
<evidence type="ECO:0000256" key="8">
    <source>
        <dbReference type="ARBA" id="ARBA00050304"/>
    </source>
</evidence>
<feature type="binding site" evidence="13">
    <location>
        <position position="237"/>
    </location>
    <ligand>
        <name>Mn(2+)</name>
        <dbReference type="ChEBI" id="CHEBI:29035"/>
        <label>1</label>
    </ligand>
</feature>
<evidence type="ECO:0000256" key="5">
    <source>
        <dbReference type="ARBA" id="ARBA00023066"/>
    </source>
</evidence>
<comment type="catalytic activity">
    <reaction evidence="8">
        <text>agmatine + H2O = urea + putrescine</text>
        <dbReference type="Rhea" id="RHEA:13929"/>
        <dbReference type="ChEBI" id="CHEBI:15377"/>
        <dbReference type="ChEBI" id="CHEBI:16199"/>
        <dbReference type="ChEBI" id="CHEBI:58145"/>
        <dbReference type="ChEBI" id="CHEBI:326268"/>
        <dbReference type="EC" id="3.5.3.11"/>
    </reaction>
</comment>
<organism evidence="15 16">
    <name type="scientific">Psychrosphaera saromensis</name>
    <dbReference type="NCBI Taxonomy" id="716813"/>
    <lineage>
        <taxon>Bacteria</taxon>
        <taxon>Pseudomonadati</taxon>
        <taxon>Pseudomonadota</taxon>
        <taxon>Gammaproteobacteria</taxon>
        <taxon>Alteromonadales</taxon>
        <taxon>Pseudoalteromonadaceae</taxon>
        <taxon>Psychrosphaera</taxon>
    </lineage>
</organism>
<dbReference type="PANTHER" id="PTHR11358:SF26">
    <property type="entry name" value="GUANIDINO ACID HYDROLASE, MITOCHONDRIAL"/>
    <property type="match status" value="1"/>
</dbReference>
<feature type="binding site" evidence="13">
    <location>
        <position position="157"/>
    </location>
    <ligand>
        <name>Mn(2+)</name>
        <dbReference type="ChEBI" id="CHEBI:29035"/>
        <label>1</label>
    </ligand>
</feature>
<keyword evidence="5" id="KW-0745">Spermidine biosynthesis</keyword>
<evidence type="ECO:0000256" key="7">
    <source>
        <dbReference type="ARBA" id="ARBA00023211"/>
    </source>
</evidence>
<accession>A0A2S7US21</accession>